<dbReference type="Proteomes" id="UP001176960">
    <property type="component" value="Unassembled WGS sequence"/>
</dbReference>
<gene>
    <name evidence="2" type="ORF">LMG32879_000532</name>
</gene>
<dbReference type="AlphaFoldDB" id="A0AA35UU16"/>
<protein>
    <submittedName>
        <fullName evidence="2">PQQ-binding-like beta-propeller repeat protein</fullName>
    </submittedName>
</protein>
<dbReference type="PANTHER" id="PTHR34512:SF30">
    <property type="entry name" value="OUTER MEMBRANE PROTEIN ASSEMBLY FACTOR BAMB"/>
    <property type="match status" value="1"/>
</dbReference>
<dbReference type="InterPro" id="IPR018391">
    <property type="entry name" value="PQQ_b-propeller_rpt"/>
</dbReference>
<dbReference type="Gene3D" id="2.130.10.10">
    <property type="entry name" value="YVTN repeat-like/Quinoprotein amine dehydrogenase"/>
    <property type="match status" value="1"/>
</dbReference>
<sequence length="445" mass="47024">MFLGGTLACATALTACDDDKKVILAGRRVDVLSTGAGLTVDPDDKTPITLPAPQTVAEWPMAGRVRDHVSVNAQWEGAHLRWDRSIGAGVSEPSFLSYAALGSNGRGAIQGTPIIADGRAFTRDAQGLVRAWTWPAMGSLWSFVPKPKKSRSTDIGGGLAVQGDVLYIVDGVAETLAVDVSTGHVRWRVDIGTPGRSAPTVSDGKVFFTTIEGRLFALDAATGNQLWTYSSSDADTVLFGQPAPAVVDGVVVAGFGSGDLVALRGTSGEMVWSDSLGGSNGRGAMLDLSCIRGAPVIQGGTVYAVSMSSVLVAIDLRSGRRLWEREVGGQNMPVICDDWMFIISADQQLACLDRLSGHVRWITQLRRFVREVKQKDAIVWTGPVLAGGKLVCLSTFPAEGMRIVDAITGEIEGMVKTRSPCVIPPIVCDGNVLVLSNDGHLSAYG</sequence>
<evidence type="ECO:0000313" key="2">
    <source>
        <dbReference type="EMBL" id="CAI9119710.1"/>
    </source>
</evidence>
<name>A0AA35UU16_9PROT</name>
<dbReference type="RefSeq" id="WP_289841753.1">
    <property type="nucleotide sequence ID" value="NZ_CATKSH010000002.1"/>
</dbReference>
<keyword evidence="3" id="KW-1185">Reference proteome</keyword>
<feature type="domain" description="Pyrrolo-quinoline quinone repeat" evidence="1">
    <location>
        <begin position="140"/>
        <end position="363"/>
    </location>
</feature>
<proteinExistence type="predicted"/>
<reference evidence="2" key="1">
    <citation type="submission" date="2023-03" db="EMBL/GenBank/DDBJ databases">
        <authorList>
            <person name="Cleenwerck I."/>
        </authorList>
    </citation>
    <scope>NUCLEOTIDE SEQUENCE</scope>
    <source>
        <strain evidence="2">LMG 32879</strain>
    </source>
</reference>
<dbReference type="PANTHER" id="PTHR34512">
    <property type="entry name" value="CELL SURFACE PROTEIN"/>
    <property type="match status" value="1"/>
</dbReference>
<dbReference type="InterPro" id="IPR015943">
    <property type="entry name" value="WD40/YVTN_repeat-like_dom_sf"/>
</dbReference>
<dbReference type="SUPFAM" id="SSF50998">
    <property type="entry name" value="Quinoprotein alcohol dehydrogenase-like"/>
    <property type="match status" value="1"/>
</dbReference>
<accession>A0AA35UU16</accession>
<dbReference type="EMBL" id="CATKSH010000002">
    <property type="protein sequence ID" value="CAI9119710.1"/>
    <property type="molecule type" value="Genomic_DNA"/>
</dbReference>
<evidence type="ECO:0000259" key="1">
    <source>
        <dbReference type="Pfam" id="PF13360"/>
    </source>
</evidence>
<dbReference type="InterPro" id="IPR002372">
    <property type="entry name" value="PQQ_rpt_dom"/>
</dbReference>
<evidence type="ECO:0000313" key="3">
    <source>
        <dbReference type="Proteomes" id="UP001176960"/>
    </source>
</evidence>
<organism evidence="2 3">
    <name type="scientific">Brytella acorum</name>
    <dbReference type="NCBI Taxonomy" id="2959299"/>
    <lineage>
        <taxon>Bacteria</taxon>
        <taxon>Pseudomonadati</taxon>
        <taxon>Pseudomonadota</taxon>
        <taxon>Alphaproteobacteria</taxon>
        <taxon>Acetobacterales</taxon>
        <taxon>Acetobacteraceae</taxon>
        <taxon>Brytella</taxon>
    </lineage>
</organism>
<comment type="caution">
    <text evidence="2">The sequence shown here is derived from an EMBL/GenBank/DDBJ whole genome shotgun (WGS) entry which is preliminary data.</text>
</comment>
<dbReference type="Pfam" id="PF13360">
    <property type="entry name" value="PQQ_2"/>
    <property type="match status" value="1"/>
</dbReference>
<dbReference type="SMART" id="SM00564">
    <property type="entry name" value="PQQ"/>
    <property type="match status" value="4"/>
</dbReference>
<dbReference type="InterPro" id="IPR011047">
    <property type="entry name" value="Quinoprotein_ADH-like_sf"/>
</dbReference>